<keyword evidence="1" id="KW-0456">Lyase</keyword>
<keyword evidence="2" id="KW-1185">Reference proteome</keyword>
<dbReference type="Gene3D" id="3.20.20.60">
    <property type="entry name" value="Phosphoenolpyruvate-binding domains"/>
    <property type="match status" value="1"/>
</dbReference>
<dbReference type="OrthoDB" id="9780430at2"/>
<evidence type="ECO:0000313" key="1">
    <source>
        <dbReference type="EMBL" id="SNT08946.1"/>
    </source>
</evidence>
<dbReference type="AlphaFoldDB" id="A0A239JSL2"/>
<dbReference type="PANTHER" id="PTHR42905">
    <property type="entry name" value="PHOSPHOENOLPYRUVATE CARBOXYLASE"/>
    <property type="match status" value="1"/>
</dbReference>
<dbReference type="InterPro" id="IPR040442">
    <property type="entry name" value="Pyrv_kinase-like_dom_sf"/>
</dbReference>
<dbReference type="InterPro" id="IPR015813">
    <property type="entry name" value="Pyrv/PenolPyrv_kinase-like_dom"/>
</dbReference>
<organism evidence="1 2">
    <name type="scientific">Actinacidiphila glaucinigra</name>
    <dbReference type="NCBI Taxonomy" id="235986"/>
    <lineage>
        <taxon>Bacteria</taxon>
        <taxon>Bacillati</taxon>
        <taxon>Actinomycetota</taxon>
        <taxon>Actinomycetes</taxon>
        <taxon>Kitasatosporales</taxon>
        <taxon>Streptomycetaceae</taxon>
        <taxon>Actinacidiphila</taxon>
    </lineage>
</organism>
<dbReference type="RefSeq" id="WP_089226146.1">
    <property type="nucleotide sequence ID" value="NZ_FZOF01000014.1"/>
</dbReference>
<sequence>MNRFEAFRALHRAGRPLFLPNAWDRASAAALAARGFPAIGTTSLGVAAAAGLPDAAGATRETTLWLARDLVRLPVLVSVDIEGGFGATPEDVAELAADLERLGVAGVNIEDGRPGGAGLADPALQCELITAMKRTAPGLFVNARTDTYWLGAAEDDRADDRAERAEETRRRAAAYLAAGADGIFVPGLADEGAIAALADGLGAPLNVLLPQGGPGLSRLAALGVSRVSTGSLLFRAALHAAVDSACRALEGAPLPAGLPSYADAQDLAAAYAPPSTRRPGRPG</sequence>
<dbReference type="EMBL" id="FZOF01000014">
    <property type="protein sequence ID" value="SNT08946.1"/>
    <property type="molecule type" value="Genomic_DNA"/>
</dbReference>
<dbReference type="InterPro" id="IPR039556">
    <property type="entry name" value="ICL/PEPM"/>
</dbReference>
<protein>
    <submittedName>
        <fullName evidence="1">2-Methylisocitrate lyase, PEP mutase family</fullName>
    </submittedName>
</protein>
<accession>A0A239JSL2</accession>
<evidence type="ECO:0000313" key="2">
    <source>
        <dbReference type="Proteomes" id="UP000198280"/>
    </source>
</evidence>
<dbReference type="Proteomes" id="UP000198280">
    <property type="component" value="Unassembled WGS sequence"/>
</dbReference>
<dbReference type="CDD" id="cd00377">
    <property type="entry name" value="ICL_PEPM"/>
    <property type="match status" value="1"/>
</dbReference>
<dbReference type="GO" id="GO:0016829">
    <property type="term" value="F:lyase activity"/>
    <property type="evidence" value="ECO:0007669"/>
    <property type="project" value="UniProtKB-KW"/>
</dbReference>
<dbReference type="SUPFAM" id="SSF51621">
    <property type="entry name" value="Phosphoenolpyruvate/pyruvate domain"/>
    <property type="match status" value="1"/>
</dbReference>
<proteinExistence type="predicted"/>
<gene>
    <name evidence="1" type="ORF">SAMN05216252_1149</name>
</gene>
<reference evidence="1 2" key="1">
    <citation type="submission" date="2017-06" db="EMBL/GenBank/DDBJ databases">
        <authorList>
            <person name="Kim H.J."/>
            <person name="Triplett B.A."/>
        </authorList>
    </citation>
    <scope>NUCLEOTIDE SEQUENCE [LARGE SCALE GENOMIC DNA]</scope>
    <source>
        <strain evidence="1 2">CGMCC 4.1858</strain>
    </source>
</reference>
<dbReference type="Pfam" id="PF13714">
    <property type="entry name" value="PEP_mutase"/>
    <property type="match status" value="1"/>
</dbReference>
<name>A0A239JSL2_9ACTN</name>
<dbReference type="PANTHER" id="PTHR42905:SF16">
    <property type="entry name" value="CARBOXYPHOSPHONOENOLPYRUVATE PHOSPHONOMUTASE-LIKE PROTEIN (AFU_ORTHOLOGUE AFUA_5G07230)"/>
    <property type="match status" value="1"/>
</dbReference>